<organism evidence="12 13">
    <name type="scientific">Dendrothele bispora (strain CBS 962.96)</name>
    <dbReference type="NCBI Taxonomy" id="1314807"/>
    <lineage>
        <taxon>Eukaryota</taxon>
        <taxon>Fungi</taxon>
        <taxon>Dikarya</taxon>
        <taxon>Basidiomycota</taxon>
        <taxon>Agaricomycotina</taxon>
        <taxon>Agaricomycetes</taxon>
        <taxon>Agaricomycetidae</taxon>
        <taxon>Agaricales</taxon>
        <taxon>Agaricales incertae sedis</taxon>
        <taxon>Dendrothele</taxon>
    </lineage>
</organism>
<keyword evidence="13" id="KW-1185">Reference proteome</keyword>
<dbReference type="SUPFAM" id="SSF51905">
    <property type="entry name" value="FAD/NAD(P)-binding domain"/>
    <property type="match status" value="1"/>
</dbReference>
<proteinExistence type="inferred from homology"/>
<keyword evidence="3" id="KW-0285">Flavoprotein</keyword>
<dbReference type="EMBL" id="ML179149">
    <property type="protein sequence ID" value="THU97771.1"/>
    <property type="molecule type" value="Genomic_DNA"/>
</dbReference>
<evidence type="ECO:0000256" key="1">
    <source>
        <dbReference type="ARBA" id="ARBA00001974"/>
    </source>
</evidence>
<evidence type="ECO:0000256" key="9">
    <source>
        <dbReference type="PIRSR" id="PIRSR000137-2"/>
    </source>
</evidence>
<keyword evidence="6" id="KW-0560">Oxidoreductase</keyword>
<evidence type="ECO:0000313" key="12">
    <source>
        <dbReference type="EMBL" id="THU97771.1"/>
    </source>
</evidence>
<gene>
    <name evidence="12" type="ORF">K435DRAFT_838453</name>
</gene>
<evidence type="ECO:0000256" key="4">
    <source>
        <dbReference type="ARBA" id="ARBA00022729"/>
    </source>
</evidence>
<dbReference type="SUPFAM" id="SSF54373">
    <property type="entry name" value="FAD-linked reductases, C-terminal domain"/>
    <property type="match status" value="1"/>
</dbReference>
<name>A0A4S8M6U7_DENBC</name>
<feature type="chain" id="PRO_5020979695" evidence="10">
    <location>
        <begin position="20"/>
        <end position="554"/>
    </location>
</feature>
<dbReference type="InterPro" id="IPR012132">
    <property type="entry name" value="GMC_OxRdtase"/>
</dbReference>
<feature type="domain" description="Glucose-methanol-choline oxidoreductase N-terminal" evidence="11">
    <location>
        <begin position="283"/>
        <end position="297"/>
    </location>
</feature>
<dbReference type="InterPro" id="IPR000172">
    <property type="entry name" value="GMC_OxRdtase_N"/>
</dbReference>
<dbReference type="GO" id="GO:0016614">
    <property type="term" value="F:oxidoreductase activity, acting on CH-OH group of donors"/>
    <property type="evidence" value="ECO:0007669"/>
    <property type="project" value="InterPro"/>
</dbReference>
<feature type="active site" description="Proton acceptor" evidence="8">
    <location>
        <position position="532"/>
    </location>
</feature>
<dbReference type="PANTHER" id="PTHR11552">
    <property type="entry name" value="GLUCOSE-METHANOL-CHOLINE GMC OXIDOREDUCTASE"/>
    <property type="match status" value="1"/>
</dbReference>
<evidence type="ECO:0000313" key="13">
    <source>
        <dbReference type="Proteomes" id="UP000297245"/>
    </source>
</evidence>
<dbReference type="Gene3D" id="3.30.560.10">
    <property type="entry name" value="Glucose Oxidase, domain 3"/>
    <property type="match status" value="2"/>
</dbReference>
<dbReference type="OrthoDB" id="269227at2759"/>
<reference evidence="12 13" key="1">
    <citation type="journal article" date="2019" name="Nat. Ecol. Evol.">
        <title>Megaphylogeny resolves global patterns of mushroom evolution.</title>
        <authorList>
            <person name="Varga T."/>
            <person name="Krizsan K."/>
            <person name="Foldi C."/>
            <person name="Dima B."/>
            <person name="Sanchez-Garcia M."/>
            <person name="Sanchez-Ramirez S."/>
            <person name="Szollosi G.J."/>
            <person name="Szarkandi J.G."/>
            <person name="Papp V."/>
            <person name="Albert L."/>
            <person name="Andreopoulos W."/>
            <person name="Angelini C."/>
            <person name="Antonin V."/>
            <person name="Barry K.W."/>
            <person name="Bougher N.L."/>
            <person name="Buchanan P."/>
            <person name="Buyck B."/>
            <person name="Bense V."/>
            <person name="Catcheside P."/>
            <person name="Chovatia M."/>
            <person name="Cooper J."/>
            <person name="Damon W."/>
            <person name="Desjardin D."/>
            <person name="Finy P."/>
            <person name="Geml J."/>
            <person name="Haridas S."/>
            <person name="Hughes K."/>
            <person name="Justo A."/>
            <person name="Karasinski D."/>
            <person name="Kautmanova I."/>
            <person name="Kiss B."/>
            <person name="Kocsube S."/>
            <person name="Kotiranta H."/>
            <person name="LaButti K.M."/>
            <person name="Lechner B.E."/>
            <person name="Liimatainen K."/>
            <person name="Lipzen A."/>
            <person name="Lukacs Z."/>
            <person name="Mihaltcheva S."/>
            <person name="Morgado L.N."/>
            <person name="Niskanen T."/>
            <person name="Noordeloos M.E."/>
            <person name="Ohm R.A."/>
            <person name="Ortiz-Santana B."/>
            <person name="Ovrebo C."/>
            <person name="Racz N."/>
            <person name="Riley R."/>
            <person name="Savchenko A."/>
            <person name="Shiryaev A."/>
            <person name="Soop K."/>
            <person name="Spirin V."/>
            <person name="Szebenyi C."/>
            <person name="Tomsovsky M."/>
            <person name="Tulloss R.E."/>
            <person name="Uehling J."/>
            <person name="Grigoriev I.V."/>
            <person name="Vagvolgyi C."/>
            <person name="Papp T."/>
            <person name="Martin F.M."/>
            <person name="Miettinen O."/>
            <person name="Hibbett D.S."/>
            <person name="Nagy L.G."/>
        </authorList>
    </citation>
    <scope>NUCLEOTIDE SEQUENCE [LARGE SCALE GENOMIC DNA]</scope>
    <source>
        <strain evidence="12 13">CBS 962.96</strain>
    </source>
</reference>
<evidence type="ECO:0000256" key="7">
    <source>
        <dbReference type="ARBA" id="ARBA00023180"/>
    </source>
</evidence>
<evidence type="ECO:0000256" key="5">
    <source>
        <dbReference type="ARBA" id="ARBA00022827"/>
    </source>
</evidence>
<dbReference type="Pfam" id="PF05199">
    <property type="entry name" value="GMC_oxred_C"/>
    <property type="match status" value="1"/>
</dbReference>
<comment type="similarity">
    <text evidence="2">Belongs to the GMC oxidoreductase family.</text>
</comment>
<feature type="binding site" evidence="9">
    <location>
        <position position="110"/>
    </location>
    <ligand>
        <name>FAD</name>
        <dbReference type="ChEBI" id="CHEBI:57692"/>
    </ligand>
</feature>
<dbReference type="Pfam" id="PF00732">
    <property type="entry name" value="GMC_oxred_N"/>
    <property type="match status" value="1"/>
</dbReference>
<protein>
    <submittedName>
        <fullName evidence="12">Pyranose dehydrogenase</fullName>
    </submittedName>
</protein>
<evidence type="ECO:0000256" key="8">
    <source>
        <dbReference type="PIRSR" id="PIRSR000137-1"/>
    </source>
</evidence>
<dbReference type="PROSITE" id="PS00624">
    <property type="entry name" value="GMC_OXRED_2"/>
    <property type="match status" value="1"/>
</dbReference>
<dbReference type="AlphaFoldDB" id="A0A4S8M6U7"/>
<accession>A0A4S8M6U7</accession>
<evidence type="ECO:0000256" key="10">
    <source>
        <dbReference type="SAM" id="SignalP"/>
    </source>
</evidence>
<dbReference type="PANTHER" id="PTHR11552:SF201">
    <property type="entry name" value="GLUCOSE-METHANOL-CHOLINE OXIDOREDUCTASE N-TERMINAL DOMAIN-CONTAINING PROTEIN"/>
    <property type="match status" value="1"/>
</dbReference>
<keyword evidence="7" id="KW-0325">Glycoprotein</keyword>
<feature type="binding site" evidence="9">
    <location>
        <position position="242"/>
    </location>
    <ligand>
        <name>FAD</name>
        <dbReference type="ChEBI" id="CHEBI:57692"/>
    </ligand>
</feature>
<dbReference type="GO" id="GO:0050660">
    <property type="term" value="F:flavin adenine dinucleotide binding"/>
    <property type="evidence" value="ECO:0007669"/>
    <property type="project" value="InterPro"/>
</dbReference>
<comment type="cofactor">
    <cofactor evidence="1 9">
        <name>FAD</name>
        <dbReference type="ChEBI" id="CHEBI:57692"/>
    </cofactor>
</comment>
<feature type="signal peptide" evidence="10">
    <location>
        <begin position="1"/>
        <end position="19"/>
    </location>
</feature>
<evidence type="ECO:0000256" key="3">
    <source>
        <dbReference type="ARBA" id="ARBA00022630"/>
    </source>
</evidence>
<sequence length="554" mass="60005">MRPESLLFAVLWLPLLCLAKIVEHVRDLDTQSFDFVVIGGGAAGNVIANRLTENADVSVLLLEAGGFDEDDLLVIVPAFSFNTMGSRLDWNYTAQIGQNNRTGSFSRGFVLGGSTAISMQTLPETPDGLGRAYSLTLERFTPPADNHNTSGQFDPAVHGFNGINSVSLSGFLHRFNELIIETGRMPETEFPFNLDPNSGHQLGIRWSQSTIFNGTRSSSAASYLAPPFRQRPNLHILLHAHVTRILPTTTNQSHYFSGVEFTQDAGETLQVVTATKEIILSAGTIGSPQILLSSGIGDSESLSELGISPLLHLPSVGQNLTEQPLLIYAWLVNSTDPRDFAGPNATALTAEYLEQWKETRTGPLVNGALSTICFLRLPDNASIFESFEDPSAVPTPDNFIGASPNLLTPASRGFLTLNTSNPLDHPLINLNLLSSEFDMFAMREGVRSVRRLMEAPPFQGFILQSTIVATTDEELDEYIRENVVAGLHPVGTASMSPKGADWGVVDPDLKLKGAEGIRVVDASVLPLVPAAHTQAPVYIVAERAADLIKAAWYL</sequence>
<keyword evidence="5 9" id="KW-0274">FAD</keyword>
<evidence type="ECO:0000256" key="6">
    <source>
        <dbReference type="ARBA" id="ARBA00023002"/>
    </source>
</evidence>
<dbReference type="Gene3D" id="3.50.50.60">
    <property type="entry name" value="FAD/NAD(P)-binding domain"/>
    <property type="match status" value="2"/>
</dbReference>
<dbReference type="PIRSF" id="PIRSF000137">
    <property type="entry name" value="Alcohol_oxidase"/>
    <property type="match status" value="1"/>
</dbReference>
<feature type="active site" description="Proton donor" evidence="8">
    <location>
        <position position="488"/>
    </location>
</feature>
<keyword evidence="4 10" id="KW-0732">Signal</keyword>
<dbReference type="InterPro" id="IPR007867">
    <property type="entry name" value="GMC_OxRtase_C"/>
</dbReference>
<dbReference type="InterPro" id="IPR036188">
    <property type="entry name" value="FAD/NAD-bd_sf"/>
</dbReference>
<evidence type="ECO:0000256" key="2">
    <source>
        <dbReference type="ARBA" id="ARBA00010790"/>
    </source>
</evidence>
<dbReference type="Proteomes" id="UP000297245">
    <property type="component" value="Unassembled WGS sequence"/>
</dbReference>
<evidence type="ECO:0000259" key="11">
    <source>
        <dbReference type="PROSITE" id="PS00624"/>
    </source>
</evidence>